<evidence type="ECO:0000256" key="2">
    <source>
        <dbReference type="RuleBase" id="RU003567"/>
    </source>
</evidence>
<dbReference type="AlphaFoldDB" id="A0A1G2LM75"/>
<dbReference type="SUPFAM" id="SSF52096">
    <property type="entry name" value="ClpP/crotonase"/>
    <property type="match status" value="1"/>
</dbReference>
<dbReference type="PRINTS" id="PR00127">
    <property type="entry name" value="CLPPROTEASEP"/>
</dbReference>
<gene>
    <name evidence="3" type="ORF">A3G49_01180</name>
</gene>
<dbReference type="InterPro" id="IPR001907">
    <property type="entry name" value="ClpP"/>
</dbReference>
<dbReference type="GO" id="GO:0004176">
    <property type="term" value="F:ATP-dependent peptidase activity"/>
    <property type="evidence" value="ECO:0007669"/>
    <property type="project" value="InterPro"/>
</dbReference>
<dbReference type="EMBL" id="MHQY01000043">
    <property type="protein sequence ID" value="OHA12737.1"/>
    <property type="molecule type" value="Genomic_DNA"/>
</dbReference>
<reference evidence="3 4" key="1">
    <citation type="journal article" date="2016" name="Nat. Commun.">
        <title>Thousands of microbial genomes shed light on interconnected biogeochemical processes in an aquifer system.</title>
        <authorList>
            <person name="Anantharaman K."/>
            <person name="Brown C.T."/>
            <person name="Hug L.A."/>
            <person name="Sharon I."/>
            <person name="Castelle C.J."/>
            <person name="Probst A.J."/>
            <person name="Thomas B.C."/>
            <person name="Singh A."/>
            <person name="Wilkins M.J."/>
            <person name="Karaoz U."/>
            <person name="Brodie E.L."/>
            <person name="Williams K.H."/>
            <person name="Hubbard S.S."/>
            <person name="Banfield J.F."/>
        </authorList>
    </citation>
    <scope>NUCLEOTIDE SEQUENCE [LARGE SCALE GENOMIC DNA]</scope>
</reference>
<accession>A0A1G2LM75</accession>
<dbReference type="InterPro" id="IPR023562">
    <property type="entry name" value="ClpP/TepA"/>
</dbReference>
<evidence type="ECO:0000256" key="1">
    <source>
        <dbReference type="ARBA" id="ARBA00007039"/>
    </source>
</evidence>
<evidence type="ECO:0000313" key="4">
    <source>
        <dbReference type="Proteomes" id="UP000177171"/>
    </source>
</evidence>
<organism evidence="3 4">
    <name type="scientific">Candidatus Sungbacteria bacterium RIFCSPLOWO2_12_FULL_41_11</name>
    <dbReference type="NCBI Taxonomy" id="1802286"/>
    <lineage>
        <taxon>Bacteria</taxon>
        <taxon>Candidatus Sungiibacteriota</taxon>
    </lineage>
</organism>
<dbReference type="PANTHER" id="PTHR10381">
    <property type="entry name" value="ATP-DEPENDENT CLP PROTEASE PROTEOLYTIC SUBUNIT"/>
    <property type="match status" value="1"/>
</dbReference>
<evidence type="ECO:0000313" key="3">
    <source>
        <dbReference type="EMBL" id="OHA12737.1"/>
    </source>
</evidence>
<dbReference type="PANTHER" id="PTHR10381:SF11">
    <property type="entry name" value="ATP-DEPENDENT CLP PROTEASE PROTEOLYTIC SUBUNIT, MITOCHONDRIAL"/>
    <property type="match status" value="1"/>
</dbReference>
<name>A0A1G2LM75_9BACT</name>
<sequence>MLVNKKGFNIDNDQFLRHLFFEKRIIFLEGFISDAYVGDPTMPMGWANTPRGVIDQIIYLSSKSPEPIKLFIDSPGGFLTTAFSLLDFMTTVSCPIHTIGTGIIASAAVPVLAAGKSGKRFIFPHTRTMIHLPEGGTHGDAKDRKIAQQQIEEITNEYISTISHYTGKAKKEIESIIDRAYWMNAEETKAFGLVDHIVTNFSDIGINLN</sequence>
<proteinExistence type="inferred from homology"/>
<dbReference type="Pfam" id="PF00574">
    <property type="entry name" value="CLP_protease"/>
    <property type="match status" value="1"/>
</dbReference>
<dbReference type="GO" id="GO:0004252">
    <property type="term" value="F:serine-type endopeptidase activity"/>
    <property type="evidence" value="ECO:0007669"/>
    <property type="project" value="InterPro"/>
</dbReference>
<dbReference type="InterPro" id="IPR029045">
    <property type="entry name" value="ClpP/crotonase-like_dom_sf"/>
</dbReference>
<dbReference type="Gene3D" id="3.90.226.10">
    <property type="entry name" value="2-enoyl-CoA Hydratase, Chain A, domain 1"/>
    <property type="match status" value="1"/>
</dbReference>
<dbReference type="GO" id="GO:0009368">
    <property type="term" value="C:endopeptidase Clp complex"/>
    <property type="evidence" value="ECO:0007669"/>
    <property type="project" value="TreeGrafter"/>
</dbReference>
<comment type="caution">
    <text evidence="3">The sequence shown here is derived from an EMBL/GenBank/DDBJ whole genome shotgun (WGS) entry which is preliminary data.</text>
</comment>
<comment type="similarity">
    <text evidence="1 2">Belongs to the peptidase S14 family.</text>
</comment>
<dbReference type="CDD" id="cd07017">
    <property type="entry name" value="S14_ClpP_2"/>
    <property type="match status" value="1"/>
</dbReference>
<dbReference type="Proteomes" id="UP000177171">
    <property type="component" value="Unassembled WGS sequence"/>
</dbReference>
<dbReference type="GO" id="GO:0006515">
    <property type="term" value="P:protein quality control for misfolded or incompletely synthesized proteins"/>
    <property type="evidence" value="ECO:0007669"/>
    <property type="project" value="TreeGrafter"/>
</dbReference>
<dbReference type="GO" id="GO:0051117">
    <property type="term" value="F:ATPase binding"/>
    <property type="evidence" value="ECO:0007669"/>
    <property type="project" value="TreeGrafter"/>
</dbReference>
<protein>
    <recommendedName>
        <fullName evidence="2">ATP-dependent Clp protease proteolytic subunit</fullName>
    </recommendedName>
</protein>